<dbReference type="OrthoDB" id="8857594at2"/>
<evidence type="ECO:0000313" key="2">
    <source>
        <dbReference type="Proteomes" id="UP000221734"/>
    </source>
</evidence>
<organism evidence="1 2">
    <name type="scientific">Kuenenia stuttgartiensis</name>
    <dbReference type="NCBI Taxonomy" id="174633"/>
    <lineage>
        <taxon>Bacteria</taxon>
        <taxon>Pseudomonadati</taxon>
        <taxon>Planctomycetota</taxon>
        <taxon>Candidatus Brocadiia</taxon>
        <taxon>Candidatus Brocadiales</taxon>
        <taxon>Candidatus Brocadiaceae</taxon>
        <taxon>Candidatus Kuenenia</taxon>
    </lineage>
</organism>
<proteinExistence type="predicted"/>
<dbReference type="AlphaFoldDB" id="A0A2C9CI33"/>
<protein>
    <submittedName>
        <fullName evidence="1">Uncharacterized protein</fullName>
    </submittedName>
</protein>
<dbReference type="KEGG" id="kst:KSMBR1_2865"/>
<dbReference type="Proteomes" id="UP000221734">
    <property type="component" value="Chromosome Kuenenia_stuttgartiensis_MBR1"/>
</dbReference>
<evidence type="ECO:0000313" key="1">
    <source>
        <dbReference type="EMBL" id="SOH05346.1"/>
    </source>
</evidence>
<dbReference type="RefSeq" id="WP_099325938.1">
    <property type="nucleotide sequence ID" value="NZ_LT934425.1"/>
</dbReference>
<name>A0A2C9CI33_KUEST</name>
<sequence>MSKRIYRSCHEPIRENPSFDERWRGPDNGLITCWEVGRRRSIESPELAEQAKNGELPVLGWKGGVEKKTQKKEKYGSLNYLAEWQGLRGEDLDIDLTEEREIVCSKTGMKVIYTSDATKYANP</sequence>
<dbReference type="EMBL" id="LT934425">
    <property type="protein sequence ID" value="SOH05346.1"/>
    <property type="molecule type" value="Genomic_DNA"/>
</dbReference>
<gene>
    <name evidence="1" type="ORF">KSMBR1_2865</name>
</gene>
<accession>A0A2C9CI33</accession>
<reference evidence="2" key="1">
    <citation type="submission" date="2017-10" db="EMBL/GenBank/DDBJ databases">
        <authorList>
            <person name="Frank J."/>
        </authorList>
    </citation>
    <scope>NUCLEOTIDE SEQUENCE [LARGE SCALE GENOMIC DNA]</scope>
</reference>
<keyword evidence="2" id="KW-1185">Reference proteome</keyword>